<dbReference type="EMBL" id="NPDT01000001">
    <property type="protein sequence ID" value="PJZ67089.1"/>
    <property type="molecule type" value="Genomic_DNA"/>
</dbReference>
<reference evidence="1 2" key="1">
    <citation type="submission" date="2017-07" db="EMBL/GenBank/DDBJ databases">
        <title>Leptospira spp. isolated from tropical soils.</title>
        <authorList>
            <person name="Thibeaux R."/>
            <person name="Iraola G."/>
            <person name="Ferres I."/>
            <person name="Bierque E."/>
            <person name="Girault D."/>
            <person name="Soupe-Gilbert M.-E."/>
            <person name="Picardeau M."/>
            <person name="Goarant C."/>
        </authorList>
    </citation>
    <scope>NUCLEOTIDE SEQUENCE [LARGE SCALE GENOMIC DNA]</scope>
    <source>
        <strain evidence="1 2">FH2-C-A2</strain>
    </source>
</reference>
<evidence type="ECO:0008006" key="3">
    <source>
        <dbReference type="Google" id="ProtNLM"/>
    </source>
</evidence>
<dbReference type="Proteomes" id="UP000231912">
    <property type="component" value="Unassembled WGS sequence"/>
</dbReference>
<comment type="caution">
    <text evidence="1">The sequence shown here is derived from an EMBL/GenBank/DDBJ whole genome shotgun (WGS) entry which is preliminary data.</text>
</comment>
<proteinExistence type="predicted"/>
<evidence type="ECO:0000313" key="2">
    <source>
        <dbReference type="Proteomes" id="UP000231912"/>
    </source>
</evidence>
<dbReference type="PROSITE" id="PS51257">
    <property type="entry name" value="PROKAR_LIPOPROTEIN"/>
    <property type="match status" value="1"/>
</dbReference>
<dbReference type="NCBIfam" id="NF047615">
    <property type="entry name" value="LIC13259_LIC11441_fam"/>
    <property type="match status" value="1"/>
</dbReference>
<dbReference type="RefSeq" id="WP_100757639.1">
    <property type="nucleotide sequence ID" value="NZ_NPDT01000001.1"/>
</dbReference>
<sequence>MKLFPILFAGLILVFVSCGKKENKPLLENEKALFESVLVENDKIVKSLLTTEEVAPDIKALSAALTALESAKGGLEEAAIQMKKDLATTENSDAETAFKAYSKFSESLAIIMKERGLQSGRNRFYCPMVKKTWVLAGQKIQNPYAPDMRECGDLIP</sequence>
<name>A0A2M9ZF78_9LEPT</name>
<accession>A0A2M9ZF78</accession>
<gene>
    <name evidence="1" type="ORF">CH371_03160</name>
</gene>
<protein>
    <recommendedName>
        <fullName evidence="3">DUF3347 domain-containing protein</fullName>
    </recommendedName>
</protein>
<dbReference type="AlphaFoldDB" id="A0A2M9ZF78"/>
<evidence type="ECO:0000313" key="1">
    <source>
        <dbReference type="EMBL" id="PJZ67089.1"/>
    </source>
</evidence>
<organism evidence="1 2">
    <name type="scientific">Leptospira wolffii</name>
    <dbReference type="NCBI Taxonomy" id="409998"/>
    <lineage>
        <taxon>Bacteria</taxon>
        <taxon>Pseudomonadati</taxon>
        <taxon>Spirochaetota</taxon>
        <taxon>Spirochaetia</taxon>
        <taxon>Leptospirales</taxon>
        <taxon>Leptospiraceae</taxon>
        <taxon>Leptospira</taxon>
    </lineage>
</organism>